<evidence type="ECO:0000313" key="13">
    <source>
        <dbReference type="EMBL" id="SHI10651.1"/>
    </source>
</evidence>
<dbReference type="InterPro" id="IPR015422">
    <property type="entry name" value="PyrdxlP-dep_Trfase_small"/>
</dbReference>
<feature type="modified residue" description="N6-(pyridoxal phosphate)lysine" evidence="11">
    <location>
        <position position="198"/>
    </location>
</feature>
<evidence type="ECO:0000256" key="4">
    <source>
        <dbReference type="ARBA" id="ARBA00022576"/>
    </source>
</evidence>
<dbReference type="GO" id="GO:0004648">
    <property type="term" value="F:O-phospho-L-serine:2-oxoglutarate aminotransferase activity"/>
    <property type="evidence" value="ECO:0007669"/>
    <property type="project" value="UniProtKB-UniRule"/>
</dbReference>
<keyword evidence="7 11" id="KW-0663">Pyridoxal phosphate</keyword>
<feature type="binding site" evidence="11">
    <location>
        <position position="44"/>
    </location>
    <ligand>
        <name>L-glutamate</name>
        <dbReference type="ChEBI" id="CHEBI:29985"/>
    </ligand>
</feature>
<reference evidence="13 14" key="1">
    <citation type="submission" date="2016-11" db="EMBL/GenBank/DDBJ databases">
        <authorList>
            <person name="Jaros S."/>
            <person name="Januszkiewicz K."/>
            <person name="Wedrychowicz H."/>
        </authorList>
    </citation>
    <scope>NUCLEOTIDE SEQUENCE [LARGE SCALE GENOMIC DNA]</scope>
    <source>
        <strain evidence="13 14">DSM 10068</strain>
    </source>
</reference>
<feature type="binding site" evidence="11">
    <location>
        <position position="104"/>
    </location>
    <ligand>
        <name>pyridoxal 5'-phosphate</name>
        <dbReference type="ChEBI" id="CHEBI:597326"/>
    </ligand>
</feature>
<dbReference type="GO" id="GO:0030170">
    <property type="term" value="F:pyridoxal phosphate binding"/>
    <property type="evidence" value="ECO:0007669"/>
    <property type="project" value="UniProtKB-UniRule"/>
</dbReference>
<evidence type="ECO:0000256" key="10">
    <source>
        <dbReference type="ARBA" id="ARBA00049007"/>
    </source>
</evidence>
<dbReference type="Pfam" id="PF00266">
    <property type="entry name" value="Aminotran_5"/>
    <property type="match status" value="1"/>
</dbReference>
<dbReference type="RefSeq" id="WP_073079433.1">
    <property type="nucleotide sequence ID" value="NZ_FQXV01000008.1"/>
</dbReference>
<evidence type="ECO:0000256" key="9">
    <source>
        <dbReference type="ARBA" id="ARBA00047630"/>
    </source>
</evidence>
<dbReference type="UniPathway" id="UPA00135">
    <property type="reaction ID" value="UER00197"/>
</dbReference>
<dbReference type="NCBIfam" id="NF003764">
    <property type="entry name" value="PRK05355.1"/>
    <property type="match status" value="1"/>
</dbReference>
<keyword evidence="8 11" id="KW-0718">Serine biosynthesis</keyword>
<dbReference type="GO" id="GO:0005737">
    <property type="term" value="C:cytoplasm"/>
    <property type="evidence" value="ECO:0007669"/>
    <property type="project" value="UniProtKB-SubCell"/>
</dbReference>
<gene>
    <name evidence="11" type="primary">serC</name>
    <name evidence="13" type="ORF">SAMN02745823_02466</name>
</gene>
<feature type="binding site" evidence="11">
    <location>
        <position position="174"/>
    </location>
    <ligand>
        <name>pyridoxal 5'-phosphate</name>
        <dbReference type="ChEBI" id="CHEBI:597326"/>
    </ligand>
</feature>
<name>A0A1M5YF14_9FIRM</name>
<feature type="binding site" evidence="11">
    <location>
        <position position="154"/>
    </location>
    <ligand>
        <name>pyridoxal 5'-phosphate</name>
        <dbReference type="ChEBI" id="CHEBI:597326"/>
    </ligand>
</feature>
<comment type="catalytic activity">
    <reaction evidence="9 11">
        <text>4-(phosphooxy)-L-threonine + 2-oxoglutarate = (R)-3-hydroxy-2-oxo-4-phosphooxybutanoate + L-glutamate</text>
        <dbReference type="Rhea" id="RHEA:16573"/>
        <dbReference type="ChEBI" id="CHEBI:16810"/>
        <dbReference type="ChEBI" id="CHEBI:29985"/>
        <dbReference type="ChEBI" id="CHEBI:58452"/>
        <dbReference type="ChEBI" id="CHEBI:58538"/>
        <dbReference type="EC" id="2.6.1.52"/>
    </reaction>
</comment>
<comment type="caution">
    <text evidence="11">Lacks conserved residue(s) required for the propagation of feature annotation.</text>
</comment>
<dbReference type="EC" id="2.6.1.52" evidence="11"/>
<comment type="similarity">
    <text evidence="3 11">Belongs to the class-V pyridoxal-phosphate-dependent aminotransferase family. SerC subfamily.</text>
</comment>
<dbReference type="FunFam" id="3.40.640.10:FF:000010">
    <property type="entry name" value="Phosphoserine aminotransferase"/>
    <property type="match status" value="1"/>
</dbReference>
<dbReference type="Gene3D" id="3.90.1150.10">
    <property type="entry name" value="Aspartate Aminotransferase, domain 1"/>
    <property type="match status" value="1"/>
</dbReference>
<evidence type="ECO:0000256" key="6">
    <source>
        <dbReference type="ARBA" id="ARBA00022679"/>
    </source>
</evidence>
<evidence type="ECO:0000256" key="7">
    <source>
        <dbReference type="ARBA" id="ARBA00022898"/>
    </source>
</evidence>
<dbReference type="GO" id="GO:0006564">
    <property type="term" value="P:L-serine biosynthetic process"/>
    <property type="evidence" value="ECO:0007669"/>
    <property type="project" value="UniProtKB-UniRule"/>
</dbReference>
<keyword evidence="5 11" id="KW-0028">Amino-acid biosynthesis</keyword>
<dbReference type="InterPro" id="IPR015424">
    <property type="entry name" value="PyrdxlP-dep_Trfase"/>
</dbReference>
<evidence type="ECO:0000256" key="2">
    <source>
        <dbReference type="ARBA" id="ARBA00005099"/>
    </source>
</evidence>
<proteinExistence type="inferred from homology"/>
<keyword evidence="6 11" id="KW-0808">Transferase</keyword>
<feature type="binding site" evidence="11">
    <location>
        <begin position="239"/>
        <end position="240"/>
    </location>
    <ligand>
        <name>pyridoxal 5'-phosphate</name>
        <dbReference type="ChEBI" id="CHEBI:597326"/>
    </ligand>
</feature>
<evidence type="ECO:0000256" key="1">
    <source>
        <dbReference type="ARBA" id="ARBA00003483"/>
    </source>
</evidence>
<dbReference type="OrthoDB" id="9809412at2"/>
<sequence length="362" mass="39643">MFNERIYNFSAGPSMLPLPVLEQAAAEMTNYRGSGMSVMEMSHRSKAYLSIFEETKADFKRLLAVPDTHEILFMQGGATLQFAAVPMNLIGTTGKADYANSGNFANLAAKEAKKYGEVRIAASSEDKNHTYIPAQSALKISPDAAYFHYCANNTIEGTEWKYIPATGGVPLACDMSSNIMSKPVDVSKYGVIYAGVQKNMAPAGMAVVILDKKLAGKELAYTPKLMSYQVLLDSDSMHNTPPCYTIYMLGLVLKWLDRQGGLAGMEKIKAERAKILYDYLDGSPLFKGCASPEARSDMNVTFRTGNEELDAKFAKEAAAAGFENLKGHRNVGGMRASIYNAMPTEGVVKLVEFMKNFELKNK</sequence>
<dbReference type="HAMAP" id="MF_00160">
    <property type="entry name" value="SerC_aminotrans_5"/>
    <property type="match status" value="1"/>
</dbReference>
<dbReference type="FunFam" id="3.90.1150.10:FF:000006">
    <property type="entry name" value="Phosphoserine aminotransferase"/>
    <property type="match status" value="1"/>
</dbReference>
<dbReference type="AlphaFoldDB" id="A0A1M5YF14"/>
<dbReference type="STRING" id="1123282.SAMN02745823_02466"/>
<dbReference type="InterPro" id="IPR000192">
    <property type="entry name" value="Aminotrans_V_dom"/>
</dbReference>
<dbReference type="InterPro" id="IPR022278">
    <property type="entry name" value="Pser_aminoTfrase"/>
</dbReference>
<dbReference type="EMBL" id="FQXV01000008">
    <property type="protein sequence ID" value="SHI10651.1"/>
    <property type="molecule type" value="Genomic_DNA"/>
</dbReference>
<dbReference type="SUPFAM" id="SSF53383">
    <property type="entry name" value="PLP-dependent transferases"/>
    <property type="match status" value="1"/>
</dbReference>
<comment type="cofactor">
    <cofactor evidence="11">
        <name>pyridoxal 5'-phosphate</name>
        <dbReference type="ChEBI" id="CHEBI:597326"/>
    </cofactor>
    <text evidence="11">Binds 1 pyridoxal phosphate per subunit.</text>
</comment>
<comment type="subunit">
    <text evidence="11">Homodimer.</text>
</comment>
<accession>A0A1M5YF14</accession>
<dbReference type="PANTHER" id="PTHR43247">
    <property type="entry name" value="PHOSPHOSERINE AMINOTRANSFERASE"/>
    <property type="match status" value="1"/>
</dbReference>
<organism evidence="13 14">
    <name type="scientific">Sporobacter termitidis DSM 10068</name>
    <dbReference type="NCBI Taxonomy" id="1123282"/>
    <lineage>
        <taxon>Bacteria</taxon>
        <taxon>Bacillati</taxon>
        <taxon>Bacillota</taxon>
        <taxon>Clostridia</taxon>
        <taxon>Eubacteriales</taxon>
        <taxon>Oscillospiraceae</taxon>
        <taxon>Sporobacter</taxon>
    </lineage>
</organism>
<keyword evidence="4 11" id="KW-0032">Aminotransferase</keyword>
<comment type="subcellular location">
    <subcellularLocation>
        <location evidence="11">Cytoplasm</location>
    </subcellularLocation>
</comment>
<dbReference type="InterPro" id="IPR015421">
    <property type="entry name" value="PyrdxlP-dep_Trfase_major"/>
</dbReference>
<comment type="pathway">
    <text evidence="2 11">Amino-acid biosynthesis; L-serine biosynthesis; L-serine from 3-phospho-D-glycerate: step 2/3.</text>
</comment>
<dbReference type="NCBIfam" id="TIGR01364">
    <property type="entry name" value="serC_1"/>
    <property type="match status" value="1"/>
</dbReference>
<keyword evidence="14" id="KW-1185">Reference proteome</keyword>
<protein>
    <recommendedName>
        <fullName evidence="11">Phosphoserine aminotransferase</fullName>
        <ecNumber evidence="11">2.6.1.52</ecNumber>
    </recommendedName>
    <alternativeName>
        <fullName evidence="11">Phosphohydroxythreonine aminotransferase</fullName>
        <shortName evidence="11">PSAT</shortName>
    </alternativeName>
</protein>
<dbReference type="PIRSF" id="PIRSF000525">
    <property type="entry name" value="SerC"/>
    <property type="match status" value="1"/>
</dbReference>
<evidence type="ECO:0000256" key="11">
    <source>
        <dbReference type="HAMAP-Rule" id="MF_00160"/>
    </source>
</evidence>
<evidence type="ECO:0000259" key="12">
    <source>
        <dbReference type="Pfam" id="PF00266"/>
    </source>
</evidence>
<dbReference type="Gene3D" id="3.40.640.10">
    <property type="entry name" value="Type I PLP-dependent aspartate aminotransferase-like (Major domain)"/>
    <property type="match status" value="1"/>
</dbReference>
<evidence type="ECO:0000256" key="3">
    <source>
        <dbReference type="ARBA" id="ARBA00006904"/>
    </source>
</evidence>
<evidence type="ECO:0000256" key="5">
    <source>
        <dbReference type="ARBA" id="ARBA00022605"/>
    </source>
</evidence>
<evidence type="ECO:0000256" key="8">
    <source>
        <dbReference type="ARBA" id="ARBA00023299"/>
    </source>
</evidence>
<keyword evidence="11" id="KW-0963">Cytoplasm</keyword>
<comment type="catalytic activity">
    <reaction evidence="10 11">
        <text>O-phospho-L-serine + 2-oxoglutarate = 3-phosphooxypyruvate + L-glutamate</text>
        <dbReference type="Rhea" id="RHEA:14329"/>
        <dbReference type="ChEBI" id="CHEBI:16810"/>
        <dbReference type="ChEBI" id="CHEBI:18110"/>
        <dbReference type="ChEBI" id="CHEBI:29985"/>
        <dbReference type="ChEBI" id="CHEBI:57524"/>
        <dbReference type="EC" id="2.6.1.52"/>
    </reaction>
</comment>
<feature type="domain" description="Aminotransferase class V" evidence="12">
    <location>
        <begin position="6"/>
        <end position="349"/>
    </location>
</feature>
<dbReference type="Proteomes" id="UP000183995">
    <property type="component" value="Unassembled WGS sequence"/>
</dbReference>
<evidence type="ECO:0000313" key="14">
    <source>
        <dbReference type="Proteomes" id="UP000183995"/>
    </source>
</evidence>
<feature type="binding site" evidence="11">
    <location>
        <begin position="78"/>
        <end position="79"/>
    </location>
    <ligand>
        <name>pyridoxal 5'-phosphate</name>
        <dbReference type="ChEBI" id="CHEBI:597326"/>
    </ligand>
</feature>
<feature type="binding site" evidence="11">
    <location>
        <position position="197"/>
    </location>
    <ligand>
        <name>pyridoxal 5'-phosphate</name>
        <dbReference type="ChEBI" id="CHEBI:597326"/>
    </ligand>
</feature>
<dbReference type="PANTHER" id="PTHR43247:SF1">
    <property type="entry name" value="PHOSPHOSERINE AMINOTRANSFERASE"/>
    <property type="match status" value="1"/>
</dbReference>
<comment type="function">
    <text evidence="1 11">Catalyzes the reversible conversion of 3-phosphohydroxypyruvate to phosphoserine and of 3-hydroxy-2-oxo-4-phosphonooxybutanoate to phosphohydroxythreonine.</text>
</comment>